<dbReference type="Pfam" id="PF13409">
    <property type="entry name" value="GST_N_2"/>
    <property type="match status" value="1"/>
</dbReference>
<dbReference type="Gene3D" id="3.40.30.10">
    <property type="entry name" value="Glutaredoxin"/>
    <property type="match status" value="1"/>
</dbReference>
<feature type="domain" description="GST N-terminal" evidence="1">
    <location>
        <begin position="18"/>
        <end position="97"/>
    </location>
</feature>
<dbReference type="Pfam" id="PF13410">
    <property type="entry name" value="GST_C_2"/>
    <property type="match status" value="1"/>
</dbReference>
<dbReference type="NCBIfam" id="NF007682">
    <property type="entry name" value="PRK10357.1"/>
    <property type="match status" value="1"/>
</dbReference>
<sequence length="221" mass="24862">MKHDPAHLQAFNPFDWFHTMKLIASLTSPFARKVRIVLQEKRIECPLTVDIPWDANTQVPNVNPLGKVPVLVLDDGSSLYDSRVIVDYLDHVSPVSRLIPSDYRQAIQVKRWEALADGICDAAAAIFLERKRPARQQSEDWINRQQLKLARGLAALSEDLGERPWCNGESYTLADIAVGVCLGYLDLRFADIAWRESYANLARLADKLAQRPAFADTVPPA</sequence>
<dbReference type="EMBL" id="BSOG01000001">
    <property type="protein sequence ID" value="GLR11318.1"/>
    <property type="molecule type" value="Genomic_DNA"/>
</dbReference>
<dbReference type="InterPro" id="IPR004045">
    <property type="entry name" value="Glutathione_S-Trfase_N"/>
</dbReference>
<dbReference type="PROSITE" id="PS50404">
    <property type="entry name" value="GST_NTER"/>
    <property type="match status" value="1"/>
</dbReference>
<dbReference type="PROSITE" id="PS50405">
    <property type="entry name" value="GST_CTER"/>
    <property type="match status" value="1"/>
</dbReference>
<dbReference type="PANTHER" id="PTHR43968:SF6">
    <property type="entry name" value="GLUTATHIONE S-TRANSFERASE OMEGA"/>
    <property type="match status" value="1"/>
</dbReference>
<comment type="caution">
    <text evidence="3">The sequence shown here is derived from an EMBL/GenBank/DDBJ whole genome shotgun (WGS) entry which is preliminary data.</text>
</comment>
<dbReference type="CDD" id="cd03205">
    <property type="entry name" value="GST_C_6"/>
    <property type="match status" value="1"/>
</dbReference>
<dbReference type="SUPFAM" id="SSF47616">
    <property type="entry name" value="GST C-terminal domain-like"/>
    <property type="match status" value="1"/>
</dbReference>
<protein>
    <submittedName>
        <fullName evidence="3">Glutathione S-transferase</fullName>
    </submittedName>
</protein>
<dbReference type="InterPro" id="IPR010987">
    <property type="entry name" value="Glutathione-S-Trfase_C-like"/>
</dbReference>
<feature type="domain" description="GST C-terminal" evidence="2">
    <location>
        <begin position="102"/>
        <end position="221"/>
    </location>
</feature>
<accession>A0ABQ5YCJ4</accession>
<dbReference type="Proteomes" id="UP001156706">
    <property type="component" value="Unassembled WGS sequence"/>
</dbReference>
<dbReference type="InterPro" id="IPR036249">
    <property type="entry name" value="Thioredoxin-like_sf"/>
</dbReference>
<dbReference type="CDD" id="cd03049">
    <property type="entry name" value="GST_N_3"/>
    <property type="match status" value="1"/>
</dbReference>
<evidence type="ECO:0000259" key="1">
    <source>
        <dbReference type="PROSITE" id="PS50404"/>
    </source>
</evidence>
<dbReference type="SUPFAM" id="SSF52833">
    <property type="entry name" value="Thioredoxin-like"/>
    <property type="match status" value="1"/>
</dbReference>
<dbReference type="InterPro" id="IPR036282">
    <property type="entry name" value="Glutathione-S-Trfase_C_sf"/>
</dbReference>
<dbReference type="InterPro" id="IPR040079">
    <property type="entry name" value="Glutathione_S-Trfase"/>
</dbReference>
<dbReference type="InterPro" id="IPR050983">
    <property type="entry name" value="GST_Omega/HSP26"/>
</dbReference>
<name>A0ABQ5YCJ4_9NEIS</name>
<dbReference type="PANTHER" id="PTHR43968">
    <property type="match status" value="1"/>
</dbReference>
<organism evidence="3 4">
    <name type="scientific">Chitinimonas prasina</name>
    <dbReference type="NCBI Taxonomy" id="1434937"/>
    <lineage>
        <taxon>Bacteria</taxon>
        <taxon>Pseudomonadati</taxon>
        <taxon>Pseudomonadota</taxon>
        <taxon>Betaproteobacteria</taxon>
        <taxon>Neisseriales</taxon>
        <taxon>Chitinibacteraceae</taxon>
        <taxon>Chitinimonas</taxon>
    </lineage>
</organism>
<proteinExistence type="predicted"/>
<evidence type="ECO:0000313" key="4">
    <source>
        <dbReference type="Proteomes" id="UP001156706"/>
    </source>
</evidence>
<evidence type="ECO:0000259" key="2">
    <source>
        <dbReference type="PROSITE" id="PS50405"/>
    </source>
</evidence>
<dbReference type="SFLD" id="SFLDG00358">
    <property type="entry name" value="Main_(cytGST)"/>
    <property type="match status" value="1"/>
</dbReference>
<keyword evidence="4" id="KW-1185">Reference proteome</keyword>
<dbReference type="SFLD" id="SFLDS00019">
    <property type="entry name" value="Glutathione_Transferase_(cytos"/>
    <property type="match status" value="1"/>
</dbReference>
<evidence type="ECO:0000313" key="3">
    <source>
        <dbReference type="EMBL" id="GLR11318.1"/>
    </source>
</evidence>
<dbReference type="RefSeq" id="WP_308446966.1">
    <property type="nucleotide sequence ID" value="NZ_BSOG01000001.1"/>
</dbReference>
<dbReference type="Gene3D" id="1.20.1050.10">
    <property type="match status" value="1"/>
</dbReference>
<reference evidence="4" key="1">
    <citation type="journal article" date="2019" name="Int. J. Syst. Evol. Microbiol.">
        <title>The Global Catalogue of Microorganisms (GCM) 10K type strain sequencing project: providing services to taxonomists for standard genome sequencing and annotation.</title>
        <authorList>
            <consortium name="The Broad Institute Genomics Platform"/>
            <consortium name="The Broad Institute Genome Sequencing Center for Infectious Disease"/>
            <person name="Wu L."/>
            <person name="Ma J."/>
        </authorList>
    </citation>
    <scope>NUCLEOTIDE SEQUENCE [LARGE SCALE GENOMIC DNA]</scope>
    <source>
        <strain evidence="4">NBRC 110044</strain>
    </source>
</reference>
<gene>
    <name evidence="3" type="ORF">GCM10007907_01080</name>
</gene>